<organism evidence="3 4">
    <name type="scientific">Ceriporiopsis subvermispora (strain B)</name>
    <name type="common">White-rot fungus</name>
    <name type="synonym">Gelatoporia subvermispora</name>
    <dbReference type="NCBI Taxonomy" id="914234"/>
    <lineage>
        <taxon>Eukaryota</taxon>
        <taxon>Fungi</taxon>
        <taxon>Dikarya</taxon>
        <taxon>Basidiomycota</taxon>
        <taxon>Agaricomycotina</taxon>
        <taxon>Agaricomycetes</taxon>
        <taxon>Polyporales</taxon>
        <taxon>Gelatoporiaceae</taxon>
        <taxon>Gelatoporia</taxon>
    </lineage>
</organism>
<dbReference type="EMBL" id="KB445799">
    <property type="protein sequence ID" value="EMD35729.1"/>
    <property type="molecule type" value="Genomic_DNA"/>
</dbReference>
<evidence type="ECO:0000259" key="2">
    <source>
        <dbReference type="Pfam" id="PF07859"/>
    </source>
</evidence>
<name>M2PHZ8_CERS8</name>
<dbReference type="STRING" id="914234.M2PHZ8"/>
<protein>
    <recommendedName>
        <fullName evidence="2">Alpha/beta hydrolase fold-3 domain-containing protein</fullName>
    </recommendedName>
</protein>
<keyword evidence="4" id="KW-1185">Reference proteome</keyword>
<feature type="domain" description="Alpha/beta hydrolase fold-3" evidence="2">
    <location>
        <begin position="80"/>
        <end position="175"/>
    </location>
</feature>
<dbReference type="InterPro" id="IPR050300">
    <property type="entry name" value="GDXG_lipolytic_enzyme"/>
</dbReference>
<dbReference type="OrthoDB" id="433474at2759"/>
<dbReference type="InterPro" id="IPR029058">
    <property type="entry name" value="AB_hydrolase_fold"/>
</dbReference>
<dbReference type="PANTHER" id="PTHR48081:SF33">
    <property type="entry name" value="KYNURENINE FORMAMIDASE"/>
    <property type="match status" value="1"/>
</dbReference>
<evidence type="ECO:0000313" key="4">
    <source>
        <dbReference type="Proteomes" id="UP000016930"/>
    </source>
</evidence>
<dbReference type="PANTHER" id="PTHR48081">
    <property type="entry name" value="AB HYDROLASE SUPERFAMILY PROTEIN C4A8.06C"/>
    <property type="match status" value="1"/>
</dbReference>
<dbReference type="InterPro" id="IPR013094">
    <property type="entry name" value="AB_hydrolase_3"/>
</dbReference>
<dbReference type="SUPFAM" id="SSF53474">
    <property type="entry name" value="alpha/beta-Hydrolases"/>
    <property type="match status" value="1"/>
</dbReference>
<gene>
    <name evidence="3" type="ORF">CERSUDRAFT_106459</name>
</gene>
<dbReference type="GO" id="GO:0016787">
    <property type="term" value="F:hydrolase activity"/>
    <property type="evidence" value="ECO:0007669"/>
    <property type="project" value="UniProtKB-KW"/>
</dbReference>
<proteinExistence type="predicted"/>
<evidence type="ECO:0000313" key="3">
    <source>
        <dbReference type="EMBL" id="EMD35729.1"/>
    </source>
</evidence>
<dbReference type="Gene3D" id="3.40.50.1820">
    <property type="entry name" value="alpha/beta hydrolase"/>
    <property type="match status" value="1"/>
</dbReference>
<dbReference type="Proteomes" id="UP000016930">
    <property type="component" value="Unassembled WGS sequence"/>
</dbReference>
<dbReference type="HOGENOM" id="CLU_012494_8_1_1"/>
<sequence>MAFVPLLEQRRAEIESIRCESYQYGPTNRHMLDMYYPPTTSITGGVRAPVLFLAYGGGFGTGERAYRSPIDLIYRNVGAFFAQHGICFVVPDYRLVPDAKFPQPAEDLRDAICWLVDHAEDVADLDTIDIENIFVLGHCTGANLIMTMLLLPGMLSPGFRPRIRGIMLMGGLYSVIEGGRSVNHAVIAQYYGDKQQMESRAPLALLTDAPDEVIQKLPNILLLLSEREPPDIDASNDSFVAVLLRRLIAFDLFVMEGHNHISPEPALGTGQGEEWATRIIRWMGAKLVHDSVSVL</sequence>
<keyword evidence="1" id="KW-0378">Hydrolase</keyword>
<dbReference type="AlphaFoldDB" id="M2PHZ8"/>
<evidence type="ECO:0000256" key="1">
    <source>
        <dbReference type="ARBA" id="ARBA00022801"/>
    </source>
</evidence>
<reference evidence="3 4" key="1">
    <citation type="journal article" date="2012" name="Proc. Natl. Acad. Sci. U.S.A.">
        <title>Comparative genomics of Ceriporiopsis subvermispora and Phanerochaete chrysosporium provide insight into selective ligninolysis.</title>
        <authorList>
            <person name="Fernandez-Fueyo E."/>
            <person name="Ruiz-Duenas F.J."/>
            <person name="Ferreira P."/>
            <person name="Floudas D."/>
            <person name="Hibbett D.S."/>
            <person name="Canessa P."/>
            <person name="Larrondo L.F."/>
            <person name="James T.Y."/>
            <person name="Seelenfreund D."/>
            <person name="Lobos S."/>
            <person name="Polanco R."/>
            <person name="Tello M."/>
            <person name="Honda Y."/>
            <person name="Watanabe T."/>
            <person name="Watanabe T."/>
            <person name="Ryu J.S."/>
            <person name="Kubicek C.P."/>
            <person name="Schmoll M."/>
            <person name="Gaskell J."/>
            <person name="Hammel K.E."/>
            <person name="St John F.J."/>
            <person name="Vanden Wymelenberg A."/>
            <person name="Sabat G."/>
            <person name="Splinter BonDurant S."/>
            <person name="Syed K."/>
            <person name="Yadav J.S."/>
            <person name="Doddapaneni H."/>
            <person name="Subramanian V."/>
            <person name="Lavin J.L."/>
            <person name="Oguiza J.A."/>
            <person name="Perez G."/>
            <person name="Pisabarro A.G."/>
            <person name="Ramirez L."/>
            <person name="Santoyo F."/>
            <person name="Master E."/>
            <person name="Coutinho P.M."/>
            <person name="Henrissat B."/>
            <person name="Lombard V."/>
            <person name="Magnuson J.K."/>
            <person name="Kuees U."/>
            <person name="Hori C."/>
            <person name="Igarashi K."/>
            <person name="Samejima M."/>
            <person name="Held B.W."/>
            <person name="Barry K.W."/>
            <person name="LaButti K.M."/>
            <person name="Lapidus A."/>
            <person name="Lindquist E.A."/>
            <person name="Lucas S.M."/>
            <person name="Riley R."/>
            <person name="Salamov A.A."/>
            <person name="Hoffmeister D."/>
            <person name="Schwenk D."/>
            <person name="Hadar Y."/>
            <person name="Yarden O."/>
            <person name="de Vries R.P."/>
            <person name="Wiebenga A."/>
            <person name="Stenlid J."/>
            <person name="Eastwood D."/>
            <person name="Grigoriev I.V."/>
            <person name="Berka R.M."/>
            <person name="Blanchette R.A."/>
            <person name="Kersten P."/>
            <person name="Martinez A.T."/>
            <person name="Vicuna R."/>
            <person name="Cullen D."/>
        </authorList>
    </citation>
    <scope>NUCLEOTIDE SEQUENCE [LARGE SCALE GENOMIC DNA]</scope>
    <source>
        <strain evidence="3 4">B</strain>
    </source>
</reference>
<dbReference type="Pfam" id="PF07859">
    <property type="entry name" value="Abhydrolase_3"/>
    <property type="match status" value="1"/>
</dbReference>
<accession>M2PHZ8</accession>